<sequence length="339" mass="35366">MTTITTTQTPLLGAANLFALPPKKDLSGLPPKGLTELIAELSKALQAIVDQLEGKGGKSGGADLPFAGAAQRNAANAAGPAAPPQTPKPIAGTARIWGDPHFIGADGDKFDIQGEAGKTYNLLSDKGFQMNGTFEKWGNDGATVVGKVGITAGSNYVQVDKSGNATVNGKELKDGERVELRDGGFALRKGNEVTVQRGEWEVKFQTLGDHIDMDIKTENAIADGVLPHGLIGQTFDGDGQARRGDEGSGAQGGGAIARADGSMSQAGDKDAVKSYEVAALWDTTFQTHNVDHGQQSVYVDQSHQSAQQVFAMMMGFSSLLNSIFSASGNLYAGTNLRSA</sequence>
<evidence type="ECO:0000313" key="3">
    <source>
        <dbReference type="EMBL" id="AGT08872.1"/>
    </source>
</evidence>
<dbReference type="KEGG" id="pami:JCM7686_1771"/>
<accession>S5XUI4</accession>
<protein>
    <recommendedName>
        <fullName evidence="2">VWFD domain-containing protein</fullName>
    </recommendedName>
</protein>
<feature type="domain" description="VWFD" evidence="2">
    <location>
        <begin position="95"/>
        <end position="189"/>
    </location>
</feature>
<name>S5XUI4_PARAH</name>
<reference evidence="3 4" key="1">
    <citation type="journal article" date="2014" name="BMC Genomics">
        <title>Architecture and functions of a multipartite genome of the methylotrophic bacterium Paracoccus aminophilus JCM 7686, containing primary and secondary chromids.</title>
        <authorList>
            <person name="Dziewit L."/>
            <person name="Czarnecki J."/>
            <person name="Wibberg D."/>
            <person name="Radlinska M."/>
            <person name="Mrozek P."/>
            <person name="Szymczak M."/>
            <person name="Schluter A."/>
            <person name="Puhler A."/>
            <person name="Bartosik D."/>
        </authorList>
    </citation>
    <scope>NUCLEOTIDE SEQUENCE [LARGE SCALE GENOMIC DNA]</scope>
    <source>
        <strain evidence="3">JCM 7686</strain>
    </source>
</reference>
<proteinExistence type="predicted"/>
<keyword evidence="4" id="KW-1185">Reference proteome</keyword>
<dbReference type="Proteomes" id="UP000015480">
    <property type="component" value="Chromosome"/>
</dbReference>
<evidence type="ECO:0000313" key="4">
    <source>
        <dbReference type="Proteomes" id="UP000015480"/>
    </source>
</evidence>
<dbReference type="eggNOG" id="COG4886">
    <property type="taxonomic scope" value="Bacteria"/>
</dbReference>
<dbReference type="PATRIC" id="fig|1367847.3.peg.1754"/>
<dbReference type="HOGENOM" id="CLU_818455_0_0_5"/>
<gene>
    <name evidence="3" type="ORF">JCM7686_1771</name>
</gene>
<organism evidence="3 4">
    <name type="scientific">Paracoccus aminophilus JCM 7686</name>
    <dbReference type="NCBI Taxonomy" id="1367847"/>
    <lineage>
        <taxon>Bacteria</taxon>
        <taxon>Pseudomonadati</taxon>
        <taxon>Pseudomonadota</taxon>
        <taxon>Alphaproteobacteria</taxon>
        <taxon>Rhodobacterales</taxon>
        <taxon>Paracoccaceae</taxon>
        <taxon>Paracoccus</taxon>
    </lineage>
</organism>
<dbReference type="Pfam" id="PF00094">
    <property type="entry name" value="VWD"/>
    <property type="match status" value="1"/>
</dbReference>
<dbReference type="OrthoDB" id="7767968at2"/>
<evidence type="ECO:0000259" key="2">
    <source>
        <dbReference type="Pfam" id="PF00094"/>
    </source>
</evidence>
<dbReference type="InterPro" id="IPR001846">
    <property type="entry name" value="VWF_type-D"/>
</dbReference>
<dbReference type="AlphaFoldDB" id="S5XUI4"/>
<dbReference type="EMBL" id="CP006650">
    <property type="protein sequence ID" value="AGT08872.1"/>
    <property type="molecule type" value="Genomic_DNA"/>
</dbReference>
<evidence type="ECO:0000256" key="1">
    <source>
        <dbReference type="SAM" id="MobiDB-lite"/>
    </source>
</evidence>
<feature type="region of interest" description="Disordered" evidence="1">
    <location>
        <begin position="235"/>
        <end position="263"/>
    </location>
</feature>
<feature type="region of interest" description="Disordered" evidence="1">
    <location>
        <begin position="74"/>
        <end position="93"/>
    </location>
</feature>
<dbReference type="RefSeq" id="WP_020950510.1">
    <property type="nucleotide sequence ID" value="NC_022041.1"/>
</dbReference>